<comment type="caution">
    <text evidence="1">The sequence shown here is derived from an EMBL/GenBank/DDBJ whole genome shotgun (WGS) entry which is preliminary data.</text>
</comment>
<evidence type="ECO:0000313" key="1">
    <source>
        <dbReference type="EMBL" id="EPA05070.1"/>
    </source>
</evidence>
<protein>
    <submittedName>
        <fullName evidence="1">Uncharacterized protein</fullName>
    </submittedName>
</protein>
<accession>S2E1A1</accession>
<organism evidence="1 2">
    <name type="scientific">Candidatus Nitrosarchaeum limnium BG20</name>
    <dbReference type="NCBI Taxonomy" id="859192"/>
    <lineage>
        <taxon>Archaea</taxon>
        <taxon>Nitrososphaerota</taxon>
        <taxon>Nitrososphaeria</taxon>
        <taxon>Nitrosopumilales</taxon>
        <taxon>Nitrosopumilaceae</taxon>
        <taxon>Nitrosarchaeum</taxon>
    </lineage>
</organism>
<sequence length="41" mass="4903">MFFKTVGIFSDLIFRTRIVKKHQIRTKTLHLISNNPILLYV</sequence>
<reference evidence="1 2" key="1">
    <citation type="journal article" date="2012" name="J. Bacteriol.">
        <title>Genome Sequence of "Candidatus Nitrosoarchaeum limnia" BG20, a Low-Salinity Ammonia-Oxidizing Archaeon from the San Francisco Bay Estuary.</title>
        <authorList>
            <person name="Mosier A.C."/>
            <person name="Allen E.E."/>
            <person name="Kim M."/>
            <person name="Ferriera S."/>
            <person name="Francis C.A."/>
        </authorList>
    </citation>
    <scope>NUCLEOTIDE SEQUENCE [LARGE SCALE GENOMIC DNA]</scope>
    <source>
        <strain evidence="1 2">BG20</strain>
    </source>
</reference>
<keyword evidence="2" id="KW-1185">Reference proteome</keyword>
<dbReference type="AlphaFoldDB" id="S2E1A1"/>
<dbReference type="Proteomes" id="UP000014065">
    <property type="component" value="Unassembled WGS sequence"/>
</dbReference>
<evidence type="ECO:0000313" key="2">
    <source>
        <dbReference type="Proteomes" id="UP000014065"/>
    </source>
</evidence>
<dbReference type="EMBL" id="AHJG01000227">
    <property type="protein sequence ID" value="EPA05070.1"/>
    <property type="molecule type" value="Genomic_DNA"/>
</dbReference>
<proteinExistence type="predicted"/>
<gene>
    <name evidence="1" type="ORF">BG20_I0386</name>
</gene>
<name>S2E1A1_9ARCH</name>